<evidence type="ECO:0000256" key="4">
    <source>
        <dbReference type="ARBA" id="ARBA00022989"/>
    </source>
</evidence>
<keyword evidence="8" id="KW-1185">Reference proteome</keyword>
<comment type="caution">
    <text evidence="7">The sequence shown here is derived from an EMBL/GenBank/DDBJ whole genome shotgun (WGS) entry which is preliminary data.</text>
</comment>
<dbReference type="PANTHER" id="PTHR32191">
    <property type="entry name" value="TETRASPANIN-8-RELATED"/>
    <property type="match status" value="1"/>
</dbReference>
<evidence type="ECO:0000256" key="2">
    <source>
        <dbReference type="ARBA" id="ARBA00006840"/>
    </source>
</evidence>
<keyword evidence="5 6" id="KW-0472">Membrane</keyword>
<sequence>MTVTEENNQPEGGSMTDKATKVKLLKRLLTILTFILSLPIFASVIWLLYMGDYDCEVVLRLPKLQLGIGIGLIVTFLVSNIVVFFQSRFSMLGLLVVMVPLTVMFTVGLALIGAYNMESRNIPGSPMWLQLKVHDNDNWSYIKACICDTGACNDLVSRSLTLKSYDFNSKRLSPVEGTLCYNCNSCKDGFLSTLQGKWWTLGFFLVVMALILIVSHLLLFLASMLEHYAI</sequence>
<evidence type="ECO:0000256" key="6">
    <source>
        <dbReference type="SAM" id="Phobius"/>
    </source>
</evidence>
<dbReference type="EMBL" id="PKMF04000443">
    <property type="protein sequence ID" value="KAK7831500.1"/>
    <property type="molecule type" value="Genomic_DNA"/>
</dbReference>
<dbReference type="AlphaFoldDB" id="A0AAW0JX51"/>
<feature type="transmembrane region" description="Helical" evidence="6">
    <location>
        <begin position="92"/>
        <end position="115"/>
    </location>
</feature>
<evidence type="ECO:0000256" key="1">
    <source>
        <dbReference type="ARBA" id="ARBA00004370"/>
    </source>
</evidence>
<accession>A0AAW0JX51</accession>
<name>A0AAW0JX51_QUESU</name>
<evidence type="ECO:0000256" key="5">
    <source>
        <dbReference type="ARBA" id="ARBA00023136"/>
    </source>
</evidence>
<feature type="transmembrane region" description="Helical" evidence="6">
    <location>
        <begin position="198"/>
        <end position="222"/>
    </location>
</feature>
<reference evidence="7 8" key="1">
    <citation type="journal article" date="2018" name="Sci. Data">
        <title>The draft genome sequence of cork oak.</title>
        <authorList>
            <person name="Ramos A.M."/>
            <person name="Usie A."/>
            <person name="Barbosa P."/>
            <person name="Barros P.M."/>
            <person name="Capote T."/>
            <person name="Chaves I."/>
            <person name="Simoes F."/>
            <person name="Abreu I."/>
            <person name="Carrasquinho I."/>
            <person name="Faro C."/>
            <person name="Guimaraes J.B."/>
            <person name="Mendonca D."/>
            <person name="Nobrega F."/>
            <person name="Rodrigues L."/>
            <person name="Saibo N.J.M."/>
            <person name="Varela M.C."/>
            <person name="Egas C."/>
            <person name="Matos J."/>
            <person name="Miguel C.M."/>
            <person name="Oliveira M.M."/>
            <person name="Ricardo C.P."/>
            <person name="Goncalves S."/>
        </authorList>
    </citation>
    <scope>NUCLEOTIDE SEQUENCE [LARGE SCALE GENOMIC DNA]</scope>
    <source>
        <strain evidence="8">cv. HL8</strain>
    </source>
</reference>
<dbReference type="GO" id="GO:0016020">
    <property type="term" value="C:membrane"/>
    <property type="evidence" value="ECO:0007669"/>
    <property type="project" value="UniProtKB-SubCell"/>
</dbReference>
<organism evidence="7 8">
    <name type="scientific">Quercus suber</name>
    <name type="common">Cork oak</name>
    <dbReference type="NCBI Taxonomy" id="58331"/>
    <lineage>
        <taxon>Eukaryota</taxon>
        <taxon>Viridiplantae</taxon>
        <taxon>Streptophyta</taxon>
        <taxon>Embryophyta</taxon>
        <taxon>Tracheophyta</taxon>
        <taxon>Spermatophyta</taxon>
        <taxon>Magnoliopsida</taxon>
        <taxon>eudicotyledons</taxon>
        <taxon>Gunneridae</taxon>
        <taxon>Pentapetalae</taxon>
        <taxon>rosids</taxon>
        <taxon>fabids</taxon>
        <taxon>Fagales</taxon>
        <taxon>Fagaceae</taxon>
        <taxon>Quercus</taxon>
    </lineage>
</organism>
<evidence type="ECO:0000313" key="7">
    <source>
        <dbReference type="EMBL" id="KAK7831500.1"/>
    </source>
</evidence>
<proteinExistence type="inferred from homology"/>
<feature type="transmembrane region" description="Helical" evidence="6">
    <location>
        <begin position="64"/>
        <end position="85"/>
    </location>
</feature>
<evidence type="ECO:0000256" key="3">
    <source>
        <dbReference type="ARBA" id="ARBA00022692"/>
    </source>
</evidence>
<protein>
    <submittedName>
        <fullName evidence="7">Tetraspanin-15</fullName>
    </submittedName>
</protein>
<dbReference type="GO" id="GO:0009734">
    <property type="term" value="P:auxin-activated signaling pathway"/>
    <property type="evidence" value="ECO:0007669"/>
    <property type="project" value="InterPro"/>
</dbReference>
<dbReference type="InterPro" id="IPR044991">
    <property type="entry name" value="TET_plant"/>
</dbReference>
<comment type="similarity">
    <text evidence="2">Belongs to the tetraspanin (TM4SF) family.</text>
</comment>
<dbReference type="Proteomes" id="UP000237347">
    <property type="component" value="Unassembled WGS sequence"/>
</dbReference>
<keyword evidence="3 6" id="KW-0812">Transmembrane</keyword>
<gene>
    <name evidence="7" type="primary">TET15_0</name>
    <name evidence="7" type="ORF">CFP56_027257</name>
</gene>
<evidence type="ECO:0000313" key="8">
    <source>
        <dbReference type="Proteomes" id="UP000237347"/>
    </source>
</evidence>
<comment type="subcellular location">
    <subcellularLocation>
        <location evidence="1">Membrane</location>
    </subcellularLocation>
</comment>
<keyword evidence="4 6" id="KW-1133">Transmembrane helix</keyword>
<feature type="transmembrane region" description="Helical" evidence="6">
    <location>
        <begin position="28"/>
        <end position="49"/>
    </location>
</feature>